<name>A0ABD2N932_9CUCU</name>
<evidence type="ECO:0000256" key="1">
    <source>
        <dbReference type="SAM" id="MobiDB-lite"/>
    </source>
</evidence>
<gene>
    <name evidence="2" type="ORF">HHI36_019975</name>
</gene>
<dbReference type="AlphaFoldDB" id="A0ABD2N932"/>
<evidence type="ECO:0000313" key="2">
    <source>
        <dbReference type="EMBL" id="KAL3275206.1"/>
    </source>
</evidence>
<dbReference type="Proteomes" id="UP001516400">
    <property type="component" value="Unassembled WGS sequence"/>
</dbReference>
<protein>
    <submittedName>
        <fullName evidence="2">Uncharacterized protein</fullName>
    </submittedName>
</protein>
<dbReference type="EMBL" id="JABFTP020000083">
    <property type="protein sequence ID" value="KAL3275206.1"/>
    <property type="molecule type" value="Genomic_DNA"/>
</dbReference>
<accession>A0ABD2N932</accession>
<proteinExistence type="predicted"/>
<reference evidence="2 3" key="1">
    <citation type="journal article" date="2021" name="BMC Biol.">
        <title>Horizontally acquired antibacterial genes associated with adaptive radiation of ladybird beetles.</title>
        <authorList>
            <person name="Li H.S."/>
            <person name="Tang X.F."/>
            <person name="Huang Y.H."/>
            <person name="Xu Z.Y."/>
            <person name="Chen M.L."/>
            <person name="Du X.Y."/>
            <person name="Qiu B.Y."/>
            <person name="Chen P.T."/>
            <person name="Zhang W."/>
            <person name="Slipinski A."/>
            <person name="Escalona H.E."/>
            <person name="Waterhouse R.M."/>
            <person name="Zwick A."/>
            <person name="Pang H."/>
        </authorList>
    </citation>
    <scope>NUCLEOTIDE SEQUENCE [LARGE SCALE GENOMIC DNA]</scope>
    <source>
        <strain evidence="2">SYSU2018</strain>
    </source>
</reference>
<keyword evidence="3" id="KW-1185">Reference proteome</keyword>
<feature type="region of interest" description="Disordered" evidence="1">
    <location>
        <begin position="91"/>
        <end position="110"/>
    </location>
</feature>
<evidence type="ECO:0000313" key="3">
    <source>
        <dbReference type="Proteomes" id="UP001516400"/>
    </source>
</evidence>
<organism evidence="2 3">
    <name type="scientific">Cryptolaemus montrouzieri</name>
    <dbReference type="NCBI Taxonomy" id="559131"/>
    <lineage>
        <taxon>Eukaryota</taxon>
        <taxon>Metazoa</taxon>
        <taxon>Ecdysozoa</taxon>
        <taxon>Arthropoda</taxon>
        <taxon>Hexapoda</taxon>
        <taxon>Insecta</taxon>
        <taxon>Pterygota</taxon>
        <taxon>Neoptera</taxon>
        <taxon>Endopterygota</taxon>
        <taxon>Coleoptera</taxon>
        <taxon>Polyphaga</taxon>
        <taxon>Cucujiformia</taxon>
        <taxon>Coccinelloidea</taxon>
        <taxon>Coccinellidae</taxon>
        <taxon>Scymninae</taxon>
        <taxon>Scymnini</taxon>
        <taxon>Cryptolaemus</taxon>
    </lineage>
</organism>
<sequence length="110" mass="12606">MNEDCLNDVTLKDKTNNNNVIITDNNNDAMIDKPSTSTCGKNIISNRYMQVLPTDIKPFPRVTATKENQTFQRKKKKSQILTNTSVLENLEEEEKLKEARNLSLNRNSSF</sequence>
<comment type="caution">
    <text evidence="2">The sequence shown here is derived from an EMBL/GenBank/DDBJ whole genome shotgun (WGS) entry which is preliminary data.</text>
</comment>